<evidence type="ECO:0000313" key="2">
    <source>
        <dbReference type="Proteomes" id="UP001431783"/>
    </source>
</evidence>
<dbReference type="InterPro" id="IPR036770">
    <property type="entry name" value="Ankyrin_rpt-contain_sf"/>
</dbReference>
<dbReference type="SUPFAM" id="SSF48403">
    <property type="entry name" value="Ankyrin repeat"/>
    <property type="match status" value="1"/>
</dbReference>
<evidence type="ECO:0008006" key="3">
    <source>
        <dbReference type="Google" id="ProtNLM"/>
    </source>
</evidence>
<dbReference type="Pfam" id="PF12796">
    <property type="entry name" value="Ank_2"/>
    <property type="match status" value="1"/>
</dbReference>
<gene>
    <name evidence="1" type="ORF">WA026_002847</name>
</gene>
<organism evidence="1 2">
    <name type="scientific">Henosepilachna vigintioctopunctata</name>
    <dbReference type="NCBI Taxonomy" id="420089"/>
    <lineage>
        <taxon>Eukaryota</taxon>
        <taxon>Metazoa</taxon>
        <taxon>Ecdysozoa</taxon>
        <taxon>Arthropoda</taxon>
        <taxon>Hexapoda</taxon>
        <taxon>Insecta</taxon>
        <taxon>Pterygota</taxon>
        <taxon>Neoptera</taxon>
        <taxon>Endopterygota</taxon>
        <taxon>Coleoptera</taxon>
        <taxon>Polyphaga</taxon>
        <taxon>Cucujiformia</taxon>
        <taxon>Coccinelloidea</taxon>
        <taxon>Coccinellidae</taxon>
        <taxon>Epilachninae</taxon>
        <taxon>Epilachnini</taxon>
        <taxon>Henosepilachna</taxon>
    </lineage>
</organism>
<dbReference type="EMBL" id="JARQZJ010000031">
    <property type="protein sequence ID" value="KAK9874496.1"/>
    <property type="molecule type" value="Genomic_DNA"/>
</dbReference>
<reference evidence="1 2" key="1">
    <citation type="submission" date="2023-03" db="EMBL/GenBank/DDBJ databases">
        <title>Genome insight into feeding habits of ladybird beetles.</title>
        <authorList>
            <person name="Li H.-S."/>
            <person name="Huang Y.-H."/>
            <person name="Pang H."/>
        </authorList>
    </citation>
    <scope>NUCLEOTIDE SEQUENCE [LARGE SCALE GENOMIC DNA]</scope>
    <source>
        <strain evidence="1">SYSU_2023b</strain>
        <tissue evidence="1">Whole body</tissue>
    </source>
</reference>
<dbReference type="InterPro" id="IPR002110">
    <property type="entry name" value="Ankyrin_rpt"/>
</dbReference>
<dbReference type="AlphaFoldDB" id="A0AAW1TSG0"/>
<proteinExistence type="predicted"/>
<dbReference type="Proteomes" id="UP001431783">
    <property type="component" value="Unassembled WGS sequence"/>
</dbReference>
<name>A0AAW1TSG0_9CUCU</name>
<accession>A0AAW1TSG0</accession>
<comment type="caution">
    <text evidence="1">The sequence shown here is derived from an EMBL/GenBank/DDBJ whole genome shotgun (WGS) entry which is preliminary data.</text>
</comment>
<evidence type="ECO:0000313" key="1">
    <source>
        <dbReference type="EMBL" id="KAK9874496.1"/>
    </source>
</evidence>
<protein>
    <recommendedName>
        <fullName evidence="3">ANK_REP_REGION domain-containing protein</fullName>
    </recommendedName>
</protein>
<keyword evidence="2" id="KW-1185">Reference proteome</keyword>
<sequence>MDDYLRIDQSSFNSDSKQMFVMKILRNSTNCMNLGDKNGWTVLHCVANLGIMSYTQKHLKMGADVNAIRSNDFTQLHLACMSKHEDCMDIILDYGH</sequence>
<dbReference type="Gene3D" id="1.25.40.20">
    <property type="entry name" value="Ankyrin repeat-containing domain"/>
    <property type="match status" value="1"/>
</dbReference>